<dbReference type="AlphaFoldDB" id="A0A0F4KQX7"/>
<dbReference type="InterPro" id="IPR029039">
    <property type="entry name" value="Flavoprotein-like_sf"/>
</dbReference>
<dbReference type="STRING" id="1218508.JG29_14990"/>
<dbReference type="Proteomes" id="UP000033695">
    <property type="component" value="Unassembled WGS sequence"/>
</dbReference>
<dbReference type="OrthoDB" id="350535at2"/>
<dbReference type="NCBIfam" id="TIGR00333">
    <property type="entry name" value="nrdI"/>
    <property type="match status" value="1"/>
</dbReference>
<evidence type="ECO:0000313" key="2">
    <source>
        <dbReference type="Proteomes" id="UP000033695"/>
    </source>
</evidence>
<reference evidence="1 2" key="1">
    <citation type="submission" date="2014-12" db="EMBL/GenBank/DDBJ databases">
        <title>Comparative genomics of the lactic acid bacteria isolated from the honey bee gut.</title>
        <authorList>
            <person name="Ellegaard K.M."/>
            <person name="Tamarit D."/>
            <person name="Javelind E."/>
            <person name="Olofsson T."/>
            <person name="Andersson S.G."/>
            <person name="Vasquez A."/>
        </authorList>
    </citation>
    <scope>NUCLEOTIDE SEQUENCE [LARGE SCALE GENOMIC DNA]</scope>
    <source>
        <strain evidence="1 2">Hon2</strain>
    </source>
</reference>
<dbReference type="PIRSF" id="PIRSF005087">
    <property type="entry name" value="NrdI"/>
    <property type="match status" value="1"/>
</dbReference>
<dbReference type="PANTHER" id="PTHR37297:SF1">
    <property type="entry name" value="PROTEIN NRDI"/>
    <property type="match status" value="1"/>
</dbReference>
<organism evidence="1 2">
    <name type="scientific">Bombilactobacillus mellis</name>
    <dbReference type="NCBI Taxonomy" id="1218508"/>
    <lineage>
        <taxon>Bacteria</taxon>
        <taxon>Bacillati</taxon>
        <taxon>Bacillota</taxon>
        <taxon>Bacilli</taxon>
        <taxon>Lactobacillales</taxon>
        <taxon>Lactobacillaceae</taxon>
        <taxon>Bombilactobacillus</taxon>
    </lineage>
</organism>
<dbReference type="PANTHER" id="PTHR37297">
    <property type="entry name" value="PROTEIN NRDI"/>
    <property type="match status" value="1"/>
</dbReference>
<protein>
    <submittedName>
        <fullName evidence="1">Ribonucleotide reductase stimulatory protein</fullName>
    </submittedName>
</protein>
<sequence length="133" mass="15149">MKIAFYSITGQTKRFIKKTELQAYEISDTDPDYEMGAPYVLVVPAYDDDMMDAVIDFLNYKSNAQNLVGVAGGGNRNFNDLYIHTAKDIARGLNVPVIFDFEFNGTDSDVKNFRKVVEQLESKQSRYRQSNIL</sequence>
<comment type="caution">
    <text evidence="1">The sequence shown here is derived from an EMBL/GenBank/DDBJ whole genome shotgun (WGS) entry which is preliminary data.</text>
</comment>
<dbReference type="Pfam" id="PF07972">
    <property type="entry name" value="Flavodoxin_NdrI"/>
    <property type="match status" value="1"/>
</dbReference>
<dbReference type="EMBL" id="JXBZ01000009">
    <property type="protein sequence ID" value="KJY48438.1"/>
    <property type="molecule type" value="Genomic_DNA"/>
</dbReference>
<accession>A0A0F4KQX7</accession>
<dbReference type="Gene3D" id="3.40.50.360">
    <property type="match status" value="1"/>
</dbReference>
<gene>
    <name evidence="1" type="primary">nrdI</name>
    <name evidence="1" type="ORF">JG29_14990</name>
</gene>
<dbReference type="GO" id="GO:0010181">
    <property type="term" value="F:FMN binding"/>
    <property type="evidence" value="ECO:0007669"/>
    <property type="project" value="InterPro"/>
</dbReference>
<dbReference type="InterPro" id="IPR004465">
    <property type="entry name" value="RNR_NrdI"/>
</dbReference>
<dbReference type="SUPFAM" id="SSF52218">
    <property type="entry name" value="Flavoproteins"/>
    <property type="match status" value="1"/>
</dbReference>
<dbReference type="PATRIC" id="fig|1218508.4.peg.1490"/>
<proteinExistence type="predicted"/>
<keyword evidence="2" id="KW-1185">Reference proteome</keyword>
<name>A0A0F4KQX7_9LACO</name>
<evidence type="ECO:0000313" key="1">
    <source>
        <dbReference type="EMBL" id="KJY48438.1"/>
    </source>
</evidence>
<dbReference type="HOGENOM" id="CLU_114845_2_0_9"/>
<dbReference type="RefSeq" id="WP_045923321.1">
    <property type="nucleotide sequence ID" value="NZ_JBHTHW010000005.1"/>
</dbReference>